<accession>A0A0A9E487</accession>
<dbReference type="EMBL" id="GBRH01205210">
    <property type="protein sequence ID" value="JAD92685.1"/>
    <property type="molecule type" value="Transcribed_RNA"/>
</dbReference>
<name>A0A0A9E487_ARUDO</name>
<dbReference type="AlphaFoldDB" id="A0A0A9E487"/>
<evidence type="ECO:0000313" key="1">
    <source>
        <dbReference type="EMBL" id="JAD92685.1"/>
    </source>
</evidence>
<sequence>MKWAHSKKSARGMPLLGNSCDFGSSSFDSSSDELSTNIGELDMEASSRLDGKRWSSCKSQDGIDLPVNGADLAMLDQRSLSQKYRPKAFSEIVGQNIVAQSLSTASHQGEDSSYLSFSRSSWNRKNICCKGIFSSSALPCYWR</sequence>
<reference evidence="1" key="1">
    <citation type="submission" date="2014-09" db="EMBL/GenBank/DDBJ databases">
        <authorList>
            <person name="Magalhaes I.L.F."/>
            <person name="Oliveira U."/>
            <person name="Santos F.R."/>
            <person name="Vidigal T.H.D.A."/>
            <person name="Brescovit A.D."/>
            <person name="Santos A.J."/>
        </authorList>
    </citation>
    <scope>NUCLEOTIDE SEQUENCE</scope>
    <source>
        <tissue evidence="1">Shoot tissue taken approximately 20 cm above the soil surface</tissue>
    </source>
</reference>
<protein>
    <submittedName>
        <fullName evidence="1">Uncharacterized protein</fullName>
    </submittedName>
</protein>
<proteinExistence type="predicted"/>
<organism evidence="1">
    <name type="scientific">Arundo donax</name>
    <name type="common">Giant reed</name>
    <name type="synonym">Donax arundinaceus</name>
    <dbReference type="NCBI Taxonomy" id="35708"/>
    <lineage>
        <taxon>Eukaryota</taxon>
        <taxon>Viridiplantae</taxon>
        <taxon>Streptophyta</taxon>
        <taxon>Embryophyta</taxon>
        <taxon>Tracheophyta</taxon>
        <taxon>Spermatophyta</taxon>
        <taxon>Magnoliopsida</taxon>
        <taxon>Liliopsida</taxon>
        <taxon>Poales</taxon>
        <taxon>Poaceae</taxon>
        <taxon>PACMAD clade</taxon>
        <taxon>Arundinoideae</taxon>
        <taxon>Arundineae</taxon>
        <taxon>Arundo</taxon>
    </lineage>
</organism>
<reference evidence="1" key="2">
    <citation type="journal article" date="2015" name="Data Brief">
        <title>Shoot transcriptome of the giant reed, Arundo donax.</title>
        <authorList>
            <person name="Barrero R.A."/>
            <person name="Guerrero F.D."/>
            <person name="Moolhuijzen P."/>
            <person name="Goolsby J.A."/>
            <person name="Tidwell J."/>
            <person name="Bellgard S.E."/>
            <person name="Bellgard M.I."/>
        </authorList>
    </citation>
    <scope>NUCLEOTIDE SEQUENCE</scope>
    <source>
        <tissue evidence="1">Shoot tissue taken approximately 20 cm above the soil surface</tissue>
    </source>
</reference>